<feature type="transmembrane region" description="Helical" evidence="5">
    <location>
        <begin position="248"/>
        <end position="266"/>
    </location>
</feature>
<comment type="subcellular location">
    <subcellularLocation>
        <location evidence="1">Membrane</location>
        <topology evidence="1">Multi-pass membrane protein</topology>
    </subcellularLocation>
</comment>
<dbReference type="CDD" id="cd17316">
    <property type="entry name" value="MFS_SV2_like"/>
    <property type="match status" value="1"/>
</dbReference>
<dbReference type="PANTHER" id="PTHR23508:SF10">
    <property type="entry name" value="CARBOXYLIC ACID TRANSPORTER PROTEIN HOMOLOG"/>
    <property type="match status" value="1"/>
</dbReference>
<feature type="transmembrane region" description="Helical" evidence="5">
    <location>
        <begin position="278"/>
        <end position="296"/>
    </location>
</feature>
<keyword evidence="4 5" id="KW-0472">Membrane</keyword>
<evidence type="ECO:0000256" key="2">
    <source>
        <dbReference type="ARBA" id="ARBA00022692"/>
    </source>
</evidence>
<dbReference type="AlphaFoldDB" id="A0A2N7VD69"/>
<feature type="domain" description="Major facilitator superfamily (MFS) profile" evidence="6">
    <location>
        <begin position="10"/>
        <end position="392"/>
    </location>
</feature>
<keyword evidence="2 5" id="KW-0812">Transmembrane</keyword>
<dbReference type="InterPro" id="IPR005829">
    <property type="entry name" value="Sugar_transporter_CS"/>
</dbReference>
<dbReference type="Proteomes" id="UP000235616">
    <property type="component" value="Unassembled WGS sequence"/>
</dbReference>
<dbReference type="EMBL" id="PNYA01000036">
    <property type="protein sequence ID" value="PMS15044.1"/>
    <property type="molecule type" value="Genomic_DNA"/>
</dbReference>
<dbReference type="OrthoDB" id="183263at2"/>
<sequence>MAWTKQQRSVALASYLGWTLDAFDFFLMVFVLKDIAKAFGAEITSVTVAITLTLALRPLGALIFGRLADRYGRRPVLMANIVLFSVLDLASGFATSLTMLLVLRSVFGVAMGGEWGVGSALTMESIPPKSRGVMSGILQAGYPSGYLLASVVFGLLHDSIGWRGMFMIGVLPALLVLFIRRNVPESPSWERGQRAGVRTSIFSVLAREWKLALYMIVLMTAFNFFSHGTQDMYPTFLLVQHKFSTHTVSVIAIIYNIGAIIGGIVFGSLSEKIGRRKAIAIAALIALPVLPLWAFSTGSVPLAIGAFLMQISVQGAWGVIPAHLNEMSPPEVRATFPGLVYQLGNLLASANATIQAGIAHRNGDNYGMAMAIVAGIVAVVISVLISLGREHRGVQIDAGEGSESNVGLGDANIAGAIR</sequence>
<evidence type="ECO:0000259" key="6">
    <source>
        <dbReference type="PROSITE" id="PS50850"/>
    </source>
</evidence>
<dbReference type="PANTHER" id="PTHR23508">
    <property type="entry name" value="CARBOXYLIC ACID TRANSPORTER PROTEIN HOMOLOG"/>
    <property type="match status" value="1"/>
</dbReference>
<feature type="transmembrane region" description="Helical" evidence="5">
    <location>
        <begin position="160"/>
        <end position="179"/>
    </location>
</feature>
<evidence type="ECO:0000256" key="1">
    <source>
        <dbReference type="ARBA" id="ARBA00004141"/>
    </source>
</evidence>
<dbReference type="InterPro" id="IPR011701">
    <property type="entry name" value="MFS"/>
</dbReference>
<proteinExistence type="predicted"/>
<feature type="transmembrane region" description="Helical" evidence="5">
    <location>
        <begin position="366"/>
        <end position="387"/>
    </location>
</feature>
<gene>
    <name evidence="7" type="ORF">C0Z18_28890</name>
</gene>
<feature type="transmembrane region" description="Helical" evidence="5">
    <location>
        <begin position="76"/>
        <end position="95"/>
    </location>
</feature>
<dbReference type="GO" id="GO:0005886">
    <property type="term" value="C:plasma membrane"/>
    <property type="evidence" value="ECO:0007669"/>
    <property type="project" value="TreeGrafter"/>
</dbReference>
<protein>
    <submittedName>
        <fullName evidence="7">MFS transporter</fullName>
    </submittedName>
</protein>
<dbReference type="InterPro" id="IPR020846">
    <property type="entry name" value="MFS_dom"/>
</dbReference>
<dbReference type="SUPFAM" id="SSF103473">
    <property type="entry name" value="MFS general substrate transporter"/>
    <property type="match status" value="1"/>
</dbReference>
<dbReference type="InterPro" id="IPR036259">
    <property type="entry name" value="MFS_trans_sf"/>
</dbReference>
<evidence type="ECO:0000313" key="7">
    <source>
        <dbReference type="EMBL" id="PMS15044.1"/>
    </source>
</evidence>
<evidence type="ECO:0000313" key="8">
    <source>
        <dbReference type="Proteomes" id="UP000235616"/>
    </source>
</evidence>
<feature type="transmembrane region" description="Helical" evidence="5">
    <location>
        <begin position="211"/>
        <end position="228"/>
    </location>
</feature>
<comment type="caution">
    <text evidence="7">The sequence shown here is derived from an EMBL/GenBank/DDBJ whole genome shotgun (WGS) entry which is preliminary data.</text>
</comment>
<evidence type="ECO:0000256" key="3">
    <source>
        <dbReference type="ARBA" id="ARBA00022989"/>
    </source>
</evidence>
<dbReference type="PROSITE" id="PS50850">
    <property type="entry name" value="MFS"/>
    <property type="match status" value="1"/>
</dbReference>
<dbReference type="GO" id="GO:0046943">
    <property type="term" value="F:carboxylic acid transmembrane transporter activity"/>
    <property type="evidence" value="ECO:0007669"/>
    <property type="project" value="TreeGrafter"/>
</dbReference>
<evidence type="ECO:0000256" key="4">
    <source>
        <dbReference type="ARBA" id="ARBA00023136"/>
    </source>
</evidence>
<organism evidence="7 8">
    <name type="scientific">Trinickia dabaoshanensis</name>
    <dbReference type="NCBI Taxonomy" id="564714"/>
    <lineage>
        <taxon>Bacteria</taxon>
        <taxon>Pseudomonadati</taxon>
        <taxon>Pseudomonadota</taxon>
        <taxon>Betaproteobacteria</taxon>
        <taxon>Burkholderiales</taxon>
        <taxon>Burkholderiaceae</taxon>
        <taxon>Trinickia</taxon>
    </lineage>
</organism>
<feature type="transmembrane region" description="Helical" evidence="5">
    <location>
        <begin position="12"/>
        <end position="31"/>
    </location>
</feature>
<keyword evidence="3 5" id="KW-1133">Transmembrane helix</keyword>
<feature type="transmembrane region" description="Helical" evidence="5">
    <location>
        <begin position="43"/>
        <end position="64"/>
    </location>
</feature>
<name>A0A2N7VD69_9BURK</name>
<evidence type="ECO:0000256" key="5">
    <source>
        <dbReference type="SAM" id="Phobius"/>
    </source>
</evidence>
<dbReference type="RefSeq" id="WP_102648864.1">
    <property type="nucleotide sequence ID" value="NZ_PNYA01000036.1"/>
</dbReference>
<dbReference type="Gene3D" id="1.20.1250.20">
    <property type="entry name" value="MFS general substrate transporter like domains"/>
    <property type="match status" value="2"/>
</dbReference>
<dbReference type="Pfam" id="PF07690">
    <property type="entry name" value="MFS_1"/>
    <property type="match status" value="1"/>
</dbReference>
<keyword evidence="8" id="KW-1185">Reference proteome</keyword>
<accession>A0A2N7VD69</accession>
<reference evidence="7 8" key="1">
    <citation type="submission" date="2018-01" db="EMBL/GenBank/DDBJ databases">
        <title>Whole genome analyses suggest that Burkholderia sensu lato contains two further novel genera in the rhizoxinica-symbiotica group Mycetohabitans gen. nov., and Trinickia gen. nov.: implications for the evolution of diazotrophy and nodulation in the Burkholderiaceae.</title>
        <authorList>
            <person name="Estrada-de los Santos P."/>
            <person name="Palmer M."/>
            <person name="Chavez-Ramirez B."/>
            <person name="Beukes C."/>
            <person name="Steenkamp E.T."/>
            <person name="Hirsch A.M."/>
            <person name="Manyaka P."/>
            <person name="Maluk M."/>
            <person name="Lafos M."/>
            <person name="Crook M."/>
            <person name="Gross E."/>
            <person name="Simon M.F."/>
            <person name="Bueno dos Reis Junior F."/>
            <person name="Poole P.S."/>
            <person name="Venter S.N."/>
            <person name="James E.K."/>
        </authorList>
    </citation>
    <scope>NUCLEOTIDE SEQUENCE [LARGE SCALE GENOMIC DNA]</scope>
    <source>
        <strain evidence="7 8">GIMN1.004</strain>
    </source>
</reference>
<dbReference type="PROSITE" id="PS00217">
    <property type="entry name" value="SUGAR_TRANSPORT_2"/>
    <property type="match status" value="1"/>
</dbReference>